<dbReference type="InterPro" id="IPR011712">
    <property type="entry name" value="Sig_transdc_His_kin_sub3_dim/P"/>
</dbReference>
<keyword evidence="10" id="KW-1133">Transmembrane helix</keyword>
<evidence type="ECO:0000259" key="12">
    <source>
        <dbReference type="Pfam" id="PF07730"/>
    </source>
</evidence>
<dbReference type="PANTHER" id="PTHR24421">
    <property type="entry name" value="NITRATE/NITRITE SENSOR PROTEIN NARX-RELATED"/>
    <property type="match status" value="1"/>
</dbReference>
<keyword evidence="7" id="KW-0067">ATP-binding</keyword>
<dbReference type="InterPro" id="IPR003594">
    <property type="entry name" value="HATPase_dom"/>
</dbReference>
<dbReference type="CDD" id="cd16917">
    <property type="entry name" value="HATPase_UhpB-NarQ-NarX-like"/>
    <property type="match status" value="1"/>
</dbReference>
<keyword evidence="14" id="KW-1185">Reference proteome</keyword>
<protein>
    <recommendedName>
        <fullName evidence="2">histidine kinase</fullName>
        <ecNumber evidence="2">2.7.13.3</ecNumber>
    </recommendedName>
</protein>
<dbReference type="Gene3D" id="1.20.5.1930">
    <property type="match status" value="1"/>
</dbReference>
<keyword evidence="5" id="KW-0547">Nucleotide-binding</keyword>
<feature type="compositionally biased region" description="Polar residues" evidence="9">
    <location>
        <begin position="407"/>
        <end position="416"/>
    </location>
</feature>
<feature type="region of interest" description="Disordered" evidence="9">
    <location>
        <begin position="350"/>
        <end position="375"/>
    </location>
</feature>
<evidence type="ECO:0000256" key="5">
    <source>
        <dbReference type="ARBA" id="ARBA00022741"/>
    </source>
</evidence>
<keyword evidence="10" id="KW-0812">Transmembrane</keyword>
<organism evidence="13 14">
    <name type="scientific">Nonomuraea rosea</name>
    <dbReference type="NCBI Taxonomy" id="638574"/>
    <lineage>
        <taxon>Bacteria</taxon>
        <taxon>Bacillati</taxon>
        <taxon>Actinomycetota</taxon>
        <taxon>Actinomycetes</taxon>
        <taxon>Streptosporangiales</taxon>
        <taxon>Streptosporangiaceae</taxon>
        <taxon>Nonomuraea</taxon>
    </lineage>
</organism>
<gene>
    <name evidence="13" type="ORF">GCM10022419_075990</name>
</gene>
<keyword evidence="3" id="KW-0597">Phosphoprotein</keyword>
<comment type="catalytic activity">
    <reaction evidence="1">
        <text>ATP + protein L-histidine = ADP + protein N-phospho-L-histidine.</text>
        <dbReference type="EC" id="2.7.13.3"/>
    </reaction>
</comment>
<feature type="domain" description="Signal transduction histidine kinase subgroup 3 dimerisation and phosphoacceptor" evidence="12">
    <location>
        <begin position="212"/>
        <end position="277"/>
    </location>
</feature>
<feature type="transmembrane region" description="Helical" evidence="10">
    <location>
        <begin position="17"/>
        <end position="42"/>
    </location>
</feature>
<dbReference type="EC" id="2.7.13.3" evidence="2"/>
<name>A0ABP6YG16_9ACTN</name>
<feature type="transmembrane region" description="Helical" evidence="10">
    <location>
        <begin position="115"/>
        <end position="140"/>
    </location>
</feature>
<evidence type="ECO:0000313" key="14">
    <source>
        <dbReference type="Proteomes" id="UP001500630"/>
    </source>
</evidence>
<comment type="caution">
    <text evidence="13">The sequence shown here is derived from an EMBL/GenBank/DDBJ whole genome shotgun (WGS) entry which is preliminary data.</text>
</comment>
<evidence type="ECO:0000256" key="6">
    <source>
        <dbReference type="ARBA" id="ARBA00022777"/>
    </source>
</evidence>
<evidence type="ECO:0000256" key="8">
    <source>
        <dbReference type="ARBA" id="ARBA00023012"/>
    </source>
</evidence>
<evidence type="ECO:0000313" key="13">
    <source>
        <dbReference type="EMBL" id="GAA3583049.1"/>
    </source>
</evidence>
<accession>A0ABP6YG16</accession>
<feature type="region of interest" description="Disordered" evidence="9">
    <location>
        <begin position="390"/>
        <end position="416"/>
    </location>
</feature>
<keyword evidence="10" id="KW-0472">Membrane</keyword>
<dbReference type="InterPro" id="IPR050482">
    <property type="entry name" value="Sensor_HK_TwoCompSys"/>
</dbReference>
<evidence type="ECO:0000256" key="10">
    <source>
        <dbReference type="SAM" id="Phobius"/>
    </source>
</evidence>
<dbReference type="InterPro" id="IPR036890">
    <property type="entry name" value="HATPase_C_sf"/>
</dbReference>
<dbReference type="Pfam" id="PF07730">
    <property type="entry name" value="HisKA_3"/>
    <property type="match status" value="1"/>
</dbReference>
<dbReference type="SUPFAM" id="SSF55874">
    <property type="entry name" value="ATPase domain of HSP90 chaperone/DNA topoisomerase II/histidine kinase"/>
    <property type="match status" value="1"/>
</dbReference>
<reference evidence="14" key="1">
    <citation type="journal article" date="2019" name="Int. J. Syst. Evol. Microbiol.">
        <title>The Global Catalogue of Microorganisms (GCM) 10K type strain sequencing project: providing services to taxonomists for standard genome sequencing and annotation.</title>
        <authorList>
            <consortium name="The Broad Institute Genomics Platform"/>
            <consortium name="The Broad Institute Genome Sequencing Center for Infectious Disease"/>
            <person name="Wu L."/>
            <person name="Ma J."/>
        </authorList>
    </citation>
    <scope>NUCLEOTIDE SEQUENCE [LARGE SCALE GENOMIC DNA]</scope>
    <source>
        <strain evidence="14">JCM 17326</strain>
    </source>
</reference>
<dbReference type="EMBL" id="BAABDQ010000020">
    <property type="protein sequence ID" value="GAA3583049.1"/>
    <property type="molecule type" value="Genomic_DNA"/>
</dbReference>
<evidence type="ECO:0000259" key="11">
    <source>
        <dbReference type="Pfam" id="PF02518"/>
    </source>
</evidence>
<evidence type="ECO:0000256" key="7">
    <source>
        <dbReference type="ARBA" id="ARBA00022840"/>
    </source>
</evidence>
<keyword evidence="4" id="KW-0808">Transferase</keyword>
<keyword evidence="6" id="KW-0418">Kinase</keyword>
<dbReference type="PANTHER" id="PTHR24421:SF10">
    <property type="entry name" value="NITRATE_NITRITE SENSOR PROTEIN NARQ"/>
    <property type="match status" value="1"/>
</dbReference>
<dbReference type="Proteomes" id="UP001500630">
    <property type="component" value="Unassembled WGS sequence"/>
</dbReference>
<proteinExistence type="predicted"/>
<feature type="domain" description="Histidine kinase/HSP90-like ATPase" evidence="11">
    <location>
        <begin position="315"/>
        <end position="406"/>
    </location>
</feature>
<evidence type="ECO:0000256" key="9">
    <source>
        <dbReference type="SAM" id="MobiDB-lite"/>
    </source>
</evidence>
<sequence length="416" mass="43120">MLAARAVLRVLEPAAGLVLNAVTGVVAAVLLVLAGVCAALVPVRGLGRRPLARVLGAVHALAAFHGAWAAYTLGRDPGEPPRWVAGGGPRRWVAGGGPGRAFVGGEGSGRALGWLAVHAVAGPACLIAVGTLLSAVRLIWRLRVVENTRPLTLALSLSVLAIVAVALAVGVLLHWSQARLAERLLRPAPGLDARVRELTESRAAVVHAQAAELRRIERDLHDGAQARLISVRMSLGLARTVTDPEQLRGLVREAWESAGQALTNLRDLVNGIHPPVLADRGLGGAIQAAALLCPIPVDLDIDLPERPEAPVESALYFSAAEALTNVTKHSGATRAWVRLRRSAGVLRLVVGDNGQGGATPAPGRNPSEGAGSGLDGIRRRLSAFDGELIVTSPPGGPTELTMEIPCASSSPKISPS</sequence>
<feature type="transmembrane region" description="Helical" evidence="10">
    <location>
        <begin position="54"/>
        <end position="73"/>
    </location>
</feature>
<evidence type="ECO:0000256" key="2">
    <source>
        <dbReference type="ARBA" id="ARBA00012438"/>
    </source>
</evidence>
<evidence type="ECO:0000256" key="3">
    <source>
        <dbReference type="ARBA" id="ARBA00022553"/>
    </source>
</evidence>
<feature type="transmembrane region" description="Helical" evidence="10">
    <location>
        <begin position="152"/>
        <end position="175"/>
    </location>
</feature>
<evidence type="ECO:0000256" key="4">
    <source>
        <dbReference type="ARBA" id="ARBA00022679"/>
    </source>
</evidence>
<dbReference type="Gene3D" id="3.30.565.10">
    <property type="entry name" value="Histidine kinase-like ATPase, C-terminal domain"/>
    <property type="match status" value="1"/>
</dbReference>
<dbReference type="Pfam" id="PF02518">
    <property type="entry name" value="HATPase_c"/>
    <property type="match status" value="1"/>
</dbReference>
<keyword evidence="8" id="KW-0902">Two-component regulatory system</keyword>
<evidence type="ECO:0000256" key="1">
    <source>
        <dbReference type="ARBA" id="ARBA00000085"/>
    </source>
</evidence>